<evidence type="ECO:0000313" key="1">
    <source>
        <dbReference type="EMBL" id="ODA28945.1"/>
    </source>
</evidence>
<proteinExistence type="predicted"/>
<accession>A0A1C3E6R7</accession>
<gene>
    <name evidence="1" type="ORF">A6X21_10670</name>
</gene>
<keyword evidence="2" id="KW-1185">Reference proteome</keyword>
<sequence length="88" mass="10346">MQIDELKMKSVADSEFRVPEFILIEYGGWLTLEVDLLAEPGRSNRIINPIDGEPSPDRTWRSSQLRFWNLDSSDEFHRYFCPRIALTE</sequence>
<evidence type="ECO:0000313" key="2">
    <source>
        <dbReference type="Proteomes" id="UP000094828"/>
    </source>
</evidence>
<reference evidence="1 2" key="1">
    <citation type="submission" date="2016-05" db="EMBL/GenBank/DDBJ databases">
        <title>Genomic and physiological characterization of Planctopirus sp. isolated from fresh water lake.</title>
        <authorList>
            <person name="Subhash Y."/>
            <person name="Ramana C."/>
        </authorList>
    </citation>
    <scope>NUCLEOTIDE SEQUENCE [LARGE SCALE GENOMIC DNA]</scope>
    <source>
        <strain evidence="1 2">JC280</strain>
    </source>
</reference>
<dbReference type="AlphaFoldDB" id="A0A1C3E6R7"/>
<dbReference type="RefSeq" id="WP_131818424.1">
    <property type="nucleotide sequence ID" value="NZ_LYDR01000150.1"/>
</dbReference>
<dbReference type="OrthoDB" id="214681at2"/>
<dbReference type="EMBL" id="LYDR01000150">
    <property type="protein sequence ID" value="ODA28945.1"/>
    <property type="molecule type" value="Genomic_DNA"/>
</dbReference>
<name>A0A1C3E6R7_9PLAN</name>
<comment type="caution">
    <text evidence="1">The sequence shown here is derived from an EMBL/GenBank/DDBJ whole genome shotgun (WGS) entry which is preliminary data.</text>
</comment>
<dbReference type="STRING" id="1841610.A6X21_10670"/>
<dbReference type="Proteomes" id="UP000094828">
    <property type="component" value="Unassembled WGS sequence"/>
</dbReference>
<organism evidence="1 2">
    <name type="scientific">Planctopirus hydrillae</name>
    <dbReference type="NCBI Taxonomy" id="1841610"/>
    <lineage>
        <taxon>Bacteria</taxon>
        <taxon>Pseudomonadati</taxon>
        <taxon>Planctomycetota</taxon>
        <taxon>Planctomycetia</taxon>
        <taxon>Planctomycetales</taxon>
        <taxon>Planctomycetaceae</taxon>
        <taxon>Planctopirus</taxon>
    </lineage>
</organism>
<protein>
    <submittedName>
        <fullName evidence="1">Uncharacterized protein</fullName>
    </submittedName>
</protein>